<protein>
    <recommendedName>
        <fullName evidence="5 12">Flagellar M-ring protein</fullName>
    </recommendedName>
</protein>
<feature type="transmembrane region" description="Helical" evidence="14">
    <location>
        <begin position="20"/>
        <end position="41"/>
    </location>
</feature>
<keyword evidence="17" id="KW-0969">Cilium</keyword>
<evidence type="ECO:0000256" key="8">
    <source>
        <dbReference type="ARBA" id="ARBA00022989"/>
    </source>
</evidence>
<comment type="subunit">
    <text evidence="11">The basal body constitutes a major portion of the flagellar organelle and consists of four rings (L,P,S, and M) mounted on a central rod. The M ring is integral to the inner membrane of the cell and may be connected to the flagellar rod via the S ring. The S (supramembrane ring) lies just distal to the M ring. The L and P rings lie in the outer membrane and the periplasmic space, respectively.</text>
</comment>
<dbReference type="PRINTS" id="PR01009">
    <property type="entry name" value="FLGMRINGFLIF"/>
</dbReference>
<dbReference type="Proteomes" id="UP000611945">
    <property type="component" value="Unassembled WGS sequence"/>
</dbReference>
<evidence type="ECO:0000313" key="17">
    <source>
        <dbReference type="EMBL" id="MBD7976700.1"/>
    </source>
</evidence>
<evidence type="ECO:0000256" key="3">
    <source>
        <dbReference type="ARBA" id="ARBA00004651"/>
    </source>
</evidence>
<evidence type="ECO:0000256" key="12">
    <source>
        <dbReference type="PIRNR" id="PIRNR004862"/>
    </source>
</evidence>
<dbReference type="RefSeq" id="WP_251835483.1">
    <property type="nucleotide sequence ID" value="NZ_JACSQG010000002.1"/>
</dbReference>
<keyword evidence="18" id="KW-1185">Reference proteome</keyword>
<feature type="domain" description="Flagellar M-ring C-terminal" evidence="16">
    <location>
        <begin position="250"/>
        <end position="404"/>
    </location>
</feature>
<keyword evidence="17" id="KW-0282">Flagellum</keyword>
<organism evidence="17 18">
    <name type="scientific">Serpens gallinarum</name>
    <dbReference type="NCBI Taxonomy" id="2763075"/>
    <lineage>
        <taxon>Bacteria</taxon>
        <taxon>Pseudomonadati</taxon>
        <taxon>Pseudomonadota</taxon>
        <taxon>Gammaproteobacteria</taxon>
        <taxon>Pseudomonadales</taxon>
        <taxon>Pseudomonadaceae</taxon>
        <taxon>Pseudomonas</taxon>
    </lineage>
</organism>
<dbReference type="InterPro" id="IPR013556">
    <property type="entry name" value="Flag_M-ring_C"/>
</dbReference>
<name>A0ABR8TLQ7_9PSED</name>
<keyword evidence="17" id="KW-0966">Cell projection</keyword>
<gene>
    <name evidence="17" type="primary">fliF</name>
    <name evidence="17" type="ORF">H9642_05795</name>
</gene>
<evidence type="ECO:0000256" key="2">
    <source>
        <dbReference type="ARBA" id="ARBA00004117"/>
    </source>
</evidence>
<evidence type="ECO:0000256" key="14">
    <source>
        <dbReference type="SAM" id="Phobius"/>
    </source>
</evidence>
<keyword evidence="9 14" id="KW-0472">Membrane</keyword>
<dbReference type="Gene3D" id="3.30.300.30">
    <property type="match status" value="1"/>
</dbReference>
<dbReference type="Pfam" id="PF08345">
    <property type="entry name" value="YscJ_FliF_C"/>
    <property type="match status" value="1"/>
</dbReference>
<proteinExistence type="inferred from homology"/>
<accession>A0ABR8TLQ7</accession>
<comment type="caution">
    <text evidence="17">The sequence shown here is derived from an EMBL/GenBank/DDBJ whole genome shotgun (WGS) entry which is preliminary data.</text>
</comment>
<evidence type="ECO:0000259" key="15">
    <source>
        <dbReference type="Pfam" id="PF01514"/>
    </source>
</evidence>
<dbReference type="PANTHER" id="PTHR30046">
    <property type="entry name" value="FLAGELLAR M-RING PROTEIN"/>
    <property type="match status" value="1"/>
</dbReference>
<comment type="similarity">
    <text evidence="4 12">Belongs to the FliF family.</text>
</comment>
<sequence length="550" mass="60767">MLQTLLNKFNERGIKLDPRWFLASLAAVAALIAILVVFYLWRDQESLRPLYGSGESFQAAEVMAVLDAEALRYRVHPTSGQILVRDADLARARMLLASKGVKVSLPAGYELFDKEEPLGTSQFVQNVRLKRSLEGELAQTIMTLKGVDSVRVHLAQEENHSFVVGKRAPAKASVMLQLSPGYKMGQEQVHAIVNLVAGSLPQLKPEDVHVVDQYGVLLSRGLNAWGGPTQNWQAQDDYQQKMTRNIEQVLAPVLGLGNYRVSVAADIDFSQREETQQVFGETPYLRSEVLRDERTLDQLALGVPGSLSNRPVVEPAEGDDENQAATSTRQESTRRLDYDQTVTHIKYPAFRLRQQSVAVVLNASSAPEEGWTPEARAELGTMIRSAAGFQAERGDLVTLSVLPFAGPAAVEEPVSWWQDDKVLEWGRLGLIAFISLLLLLFVVRPVIRALSPRQDPDLETQALAAPSTPLGMPPSANLPGDDLQLLARETQSSGLPKVFSELNPLSEIRLPAPGSGLEHQIEHLQMLSLNEPERVSEVIKHWIGRNEKKA</sequence>
<keyword evidence="7 14" id="KW-0812">Transmembrane</keyword>
<feature type="domain" description="Flagellar M-ring N-terminal" evidence="15">
    <location>
        <begin position="44"/>
        <end position="219"/>
    </location>
</feature>
<evidence type="ECO:0000256" key="10">
    <source>
        <dbReference type="ARBA" id="ARBA00023143"/>
    </source>
</evidence>
<keyword evidence="8 14" id="KW-1133">Transmembrane helix</keyword>
<keyword evidence="10 12" id="KW-0975">Bacterial flagellum</keyword>
<evidence type="ECO:0000256" key="9">
    <source>
        <dbReference type="ARBA" id="ARBA00023136"/>
    </source>
</evidence>
<dbReference type="InterPro" id="IPR000067">
    <property type="entry name" value="FlgMring_FliF"/>
</dbReference>
<evidence type="ECO:0000256" key="1">
    <source>
        <dbReference type="ARBA" id="ARBA00003820"/>
    </source>
</evidence>
<evidence type="ECO:0000256" key="5">
    <source>
        <dbReference type="ARBA" id="ARBA00017949"/>
    </source>
</evidence>
<feature type="transmembrane region" description="Helical" evidence="14">
    <location>
        <begin position="425"/>
        <end position="443"/>
    </location>
</feature>
<dbReference type="Pfam" id="PF01514">
    <property type="entry name" value="YscJ_FliF"/>
    <property type="match status" value="1"/>
</dbReference>
<evidence type="ECO:0000259" key="16">
    <source>
        <dbReference type="Pfam" id="PF08345"/>
    </source>
</evidence>
<dbReference type="InterPro" id="IPR045851">
    <property type="entry name" value="AMP-bd_C_sf"/>
</dbReference>
<reference evidence="17 18" key="1">
    <citation type="submission" date="2020-08" db="EMBL/GenBank/DDBJ databases">
        <title>A Genomic Blueprint of the Chicken Gut Microbiome.</title>
        <authorList>
            <person name="Gilroy R."/>
            <person name="Ravi A."/>
            <person name="Getino M."/>
            <person name="Pursley I."/>
            <person name="Horton D.L."/>
            <person name="Alikhan N.-F."/>
            <person name="Baker D."/>
            <person name="Gharbi K."/>
            <person name="Hall N."/>
            <person name="Watson M."/>
            <person name="Adriaenssens E.M."/>
            <person name="Foster-Nyarko E."/>
            <person name="Jarju S."/>
            <person name="Secka A."/>
            <person name="Antonio M."/>
            <person name="Oren A."/>
            <person name="Chaudhuri R."/>
            <person name="La Ragione R.M."/>
            <person name="Hildebrand F."/>
            <person name="Pallen M.J."/>
        </authorList>
    </citation>
    <scope>NUCLEOTIDE SEQUENCE [LARGE SCALE GENOMIC DNA]</scope>
    <source>
        <strain evidence="17 18">Sa2CUA2</strain>
    </source>
</reference>
<evidence type="ECO:0000256" key="4">
    <source>
        <dbReference type="ARBA" id="ARBA00007971"/>
    </source>
</evidence>
<dbReference type="PIRSF" id="PIRSF004862">
    <property type="entry name" value="FliF"/>
    <property type="match status" value="1"/>
</dbReference>
<dbReference type="NCBIfam" id="TIGR00206">
    <property type="entry name" value="fliF"/>
    <property type="match status" value="1"/>
</dbReference>
<evidence type="ECO:0000256" key="7">
    <source>
        <dbReference type="ARBA" id="ARBA00022692"/>
    </source>
</evidence>
<dbReference type="InterPro" id="IPR043427">
    <property type="entry name" value="YscJ/FliF"/>
</dbReference>
<evidence type="ECO:0000256" key="6">
    <source>
        <dbReference type="ARBA" id="ARBA00022475"/>
    </source>
</evidence>
<feature type="region of interest" description="Disordered" evidence="13">
    <location>
        <begin position="301"/>
        <end position="335"/>
    </location>
</feature>
<evidence type="ECO:0000313" key="18">
    <source>
        <dbReference type="Proteomes" id="UP000611945"/>
    </source>
</evidence>
<dbReference type="PANTHER" id="PTHR30046:SF0">
    <property type="entry name" value="FLAGELLAR M-RING PROTEIN"/>
    <property type="match status" value="1"/>
</dbReference>
<evidence type="ECO:0000256" key="13">
    <source>
        <dbReference type="SAM" id="MobiDB-lite"/>
    </source>
</evidence>
<evidence type="ECO:0000256" key="11">
    <source>
        <dbReference type="ARBA" id="ARBA00025936"/>
    </source>
</evidence>
<keyword evidence="6" id="KW-1003">Cell membrane</keyword>
<dbReference type="EMBL" id="JACSQG010000002">
    <property type="protein sequence ID" value="MBD7976700.1"/>
    <property type="molecule type" value="Genomic_DNA"/>
</dbReference>
<comment type="function">
    <text evidence="1 12">The M ring may be actively involved in energy transduction.</text>
</comment>
<dbReference type="InterPro" id="IPR006182">
    <property type="entry name" value="FliF_N_dom"/>
</dbReference>
<comment type="subcellular location">
    <subcellularLocation>
        <location evidence="2 12">Bacterial flagellum basal body</location>
    </subcellularLocation>
    <subcellularLocation>
        <location evidence="3">Cell membrane</location>
        <topology evidence="3">Multi-pass membrane protein</topology>
    </subcellularLocation>
</comment>